<proteinExistence type="predicted"/>
<dbReference type="KEGG" id="slb:AWJ20_1815"/>
<organism evidence="2 3">
    <name type="scientific">Sugiyamaella lignohabitans</name>
    <dbReference type="NCBI Taxonomy" id="796027"/>
    <lineage>
        <taxon>Eukaryota</taxon>
        <taxon>Fungi</taxon>
        <taxon>Dikarya</taxon>
        <taxon>Ascomycota</taxon>
        <taxon>Saccharomycotina</taxon>
        <taxon>Dipodascomycetes</taxon>
        <taxon>Dipodascales</taxon>
        <taxon>Trichomonascaceae</taxon>
        <taxon>Sugiyamaella</taxon>
    </lineage>
</organism>
<feature type="compositionally biased region" description="Polar residues" evidence="1">
    <location>
        <begin position="72"/>
        <end position="85"/>
    </location>
</feature>
<protein>
    <submittedName>
        <fullName evidence="2">Uncharacterized protein</fullName>
    </submittedName>
</protein>
<evidence type="ECO:0000256" key="1">
    <source>
        <dbReference type="SAM" id="MobiDB-lite"/>
    </source>
</evidence>
<dbReference type="EMBL" id="CP014501">
    <property type="protein sequence ID" value="ANB13520.1"/>
    <property type="molecule type" value="Genomic_DNA"/>
</dbReference>
<dbReference type="Proteomes" id="UP000189580">
    <property type="component" value="Chromosome a"/>
</dbReference>
<sequence>MNIETQQAPHGPSQPHHGVMGPYGTTPMAGNGQLPKANDKELLNLYIYDYLVKHNLVESARSFNREAEFGRSNGSRTSTPNTNDRMNGLGERSPSMGQRNDSDLKGNPDGKFLSKTRLGF</sequence>
<dbReference type="InterPro" id="IPR006594">
    <property type="entry name" value="LisH"/>
</dbReference>
<dbReference type="SMART" id="SM00667">
    <property type="entry name" value="LisH"/>
    <property type="match status" value="1"/>
</dbReference>
<dbReference type="AlphaFoldDB" id="A0A167E0X7"/>
<dbReference type="RefSeq" id="XP_018735997.1">
    <property type="nucleotide sequence ID" value="XM_018878723.1"/>
</dbReference>
<reference evidence="2 3" key="1">
    <citation type="submission" date="2016-02" db="EMBL/GenBank/DDBJ databases">
        <title>Complete genome sequence and transcriptome regulation of the pentose utilising yeast Sugiyamaella lignohabitans.</title>
        <authorList>
            <person name="Bellasio M."/>
            <person name="Peymann A."/>
            <person name="Valli M."/>
            <person name="Sipitzky M."/>
            <person name="Graf A."/>
            <person name="Sauer M."/>
            <person name="Marx H."/>
            <person name="Mattanovich D."/>
        </authorList>
    </citation>
    <scope>NUCLEOTIDE SEQUENCE [LARGE SCALE GENOMIC DNA]</scope>
    <source>
        <strain evidence="2 3">CBS 10342</strain>
    </source>
</reference>
<accession>A0A167E0X7</accession>
<keyword evidence="3" id="KW-1185">Reference proteome</keyword>
<name>A0A167E0X7_9ASCO</name>
<feature type="region of interest" description="Disordered" evidence="1">
    <location>
        <begin position="1"/>
        <end position="35"/>
    </location>
</feature>
<evidence type="ECO:0000313" key="2">
    <source>
        <dbReference type="EMBL" id="ANB13520.1"/>
    </source>
</evidence>
<dbReference type="OrthoDB" id="5600002at2759"/>
<dbReference type="PROSITE" id="PS50896">
    <property type="entry name" value="LISH"/>
    <property type="match status" value="1"/>
</dbReference>
<dbReference type="Pfam" id="PF08513">
    <property type="entry name" value="LisH"/>
    <property type="match status" value="1"/>
</dbReference>
<gene>
    <name evidence="2" type="ORF">AWJ20_1815</name>
</gene>
<feature type="region of interest" description="Disordered" evidence="1">
    <location>
        <begin position="65"/>
        <end position="120"/>
    </location>
</feature>
<evidence type="ECO:0000313" key="3">
    <source>
        <dbReference type="Proteomes" id="UP000189580"/>
    </source>
</evidence>
<dbReference type="GeneID" id="30033659"/>